<organism evidence="1 2">
    <name type="scientific">Candidatus Odyssella acanthamoebae</name>
    <dbReference type="NCBI Taxonomy" id="91604"/>
    <lineage>
        <taxon>Bacteria</taxon>
        <taxon>Pseudomonadati</taxon>
        <taxon>Pseudomonadota</taxon>
        <taxon>Alphaproteobacteria</taxon>
        <taxon>Holosporales</taxon>
        <taxon>Candidatus Paracaedibacteraceae</taxon>
        <taxon>Candidatus Odyssella</taxon>
    </lineage>
</organism>
<dbReference type="HOGENOM" id="CLU_058982_1_0_5"/>
<keyword evidence="2" id="KW-1185">Reference proteome</keyword>
<dbReference type="STRING" id="91604.ID47_01305"/>
<gene>
    <name evidence="1" type="ORF">ID47_01305</name>
</gene>
<dbReference type="eggNOG" id="COG2253">
    <property type="taxonomic scope" value="Bacteria"/>
</dbReference>
<dbReference type="Gene3D" id="3.10.450.620">
    <property type="entry name" value="JHP933, nucleotidyltransferase-like core domain"/>
    <property type="match status" value="1"/>
</dbReference>
<dbReference type="Pfam" id="PF08843">
    <property type="entry name" value="AbiEii"/>
    <property type="match status" value="1"/>
</dbReference>
<dbReference type="OrthoDB" id="1550603at2"/>
<accession>A0A077ATD9</accession>
<name>A0A077ATD9_9PROT</name>
<evidence type="ECO:0000313" key="2">
    <source>
        <dbReference type="Proteomes" id="UP000028926"/>
    </source>
</evidence>
<dbReference type="RefSeq" id="WP_038462965.1">
    <property type="nucleotide sequence ID" value="NZ_CP008941.1"/>
</dbReference>
<protein>
    <recommendedName>
        <fullName evidence="3">Nucleotidyl transferase AbiEii/AbiGii toxin family protein</fullName>
    </recommendedName>
</protein>
<dbReference type="EMBL" id="CP008941">
    <property type="protein sequence ID" value="AIK95666.1"/>
    <property type="molecule type" value="Genomic_DNA"/>
</dbReference>
<sequence length="293" mass="34869">MDDFGEFLMESTLLRREIKNLRKMTGISWEIIEQDYVLSWMLYGISKVDKLKTTMIFKGGTALKKCYFGDYRFSQDLDFSVQGDYPRQEELLDLIIKACKVSEIESGNIDFTCNRYPERDVHPEKQEAFVVHARLPWQRDYNTSVKIEVTTQESVLLPPEDRRVIHGYHEELDCQISTYQIEEIISEKIRAILQFAKKLHERGWGRSRVRDYYDLWRIFSEYSHTIKKEILPDLVQKKCYSKSIIFESIEDLFQEKLLKSLEEWDMWLAPIVPNLPDSDQVIKELRIQLQSIF</sequence>
<proteinExistence type="predicted"/>
<dbReference type="InterPro" id="IPR014942">
    <property type="entry name" value="AbiEii"/>
</dbReference>
<dbReference type="AlphaFoldDB" id="A0A077ATD9"/>
<dbReference type="Proteomes" id="UP000028926">
    <property type="component" value="Chromosome"/>
</dbReference>
<evidence type="ECO:0000313" key="1">
    <source>
        <dbReference type="EMBL" id="AIK95666.1"/>
    </source>
</evidence>
<dbReference type="KEGG" id="paca:ID47_01305"/>
<evidence type="ECO:0008006" key="3">
    <source>
        <dbReference type="Google" id="ProtNLM"/>
    </source>
</evidence>
<reference evidence="1 2" key="1">
    <citation type="submission" date="2014-07" db="EMBL/GenBank/DDBJ databases">
        <title>Comparative genomic insights into amoeba endosymbionts belonging to the families of Holosporaceae and Candidatus Midichloriaceae within Rickettsiales.</title>
        <authorList>
            <person name="Wang Z."/>
            <person name="Wu M."/>
        </authorList>
    </citation>
    <scope>NUCLEOTIDE SEQUENCE [LARGE SCALE GENOMIC DNA]</scope>
    <source>
        <strain evidence="1">PRA3</strain>
    </source>
</reference>